<accession>A0A9D1QQ55</accession>
<comment type="caution">
    <text evidence="1">The sequence shown here is derived from an EMBL/GenBank/DDBJ whole genome shotgun (WGS) entry which is preliminary data.</text>
</comment>
<reference evidence="1" key="1">
    <citation type="journal article" date="2021" name="PeerJ">
        <title>Extensive microbial diversity within the chicken gut microbiome revealed by metagenomics and culture.</title>
        <authorList>
            <person name="Gilroy R."/>
            <person name="Ravi A."/>
            <person name="Getino M."/>
            <person name="Pursley I."/>
            <person name="Horton D.L."/>
            <person name="Alikhan N.F."/>
            <person name="Baker D."/>
            <person name="Gharbi K."/>
            <person name="Hall N."/>
            <person name="Watson M."/>
            <person name="Adriaenssens E.M."/>
            <person name="Foster-Nyarko E."/>
            <person name="Jarju S."/>
            <person name="Secka A."/>
            <person name="Antonio M."/>
            <person name="Oren A."/>
            <person name="Chaudhuri R.R."/>
            <person name="La Ragione R."/>
            <person name="Hildebrand F."/>
            <person name="Pallen M.J."/>
        </authorList>
    </citation>
    <scope>NUCLEOTIDE SEQUENCE</scope>
    <source>
        <strain evidence="1">ChiHejej3B27-2180</strain>
    </source>
</reference>
<evidence type="ECO:0000313" key="1">
    <source>
        <dbReference type="EMBL" id="HIW70534.1"/>
    </source>
</evidence>
<reference evidence="1" key="2">
    <citation type="submission" date="2021-04" db="EMBL/GenBank/DDBJ databases">
        <authorList>
            <person name="Gilroy R."/>
        </authorList>
    </citation>
    <scope>NUCLEOTIDE SEQUENCE</scope>
    <source>
        <strain evidence="1">ChiHejej3B27-2180</strain>
    </source>
</reference>
<dbReference type="EMBL" id="DXGK01000081">
    <property type="protein sequence ID" value="HIW70534.1"/>
    <property type="molecule type" value="Genomic_DNA"/>
</dbReference>
<evidence type="ECO:0000313" key="2">
    <source>
        <dbReference type="Proteomes" id="UP000886878"/>
    </source>
</evidence>
<dbReference type="Proteomes" id="UP000886878">
    <property type="component" value="Unassembled WGS sequence"/>
</dbReference>
<dbReference type="AlphaFoldDB" id="A0A9D1QQ55"/>
<proteinExistence type="predicted"/>
<gene>
    <name evidence="1" type="ORF">H9876_04040</name>
</gene>
<name>A0A9D1QQ55_9LACO</name>
<sequence>MTELTAPQLREILKQGHQYRRAVNLLQERWEVHENQLKYDLVEHRDVNWARLLQNQKLIIGKYDLNSYREVSQLLNRHPEWFSAAGRATLLAPFA</sequence>
<protein>
    <submittedName>
        <fullName evidence="1">Uncharacterized protein</fullName>
    </submittedName>
</protein>
<organism evidence="1 2">
    <name type="scientific">Candidatus Limosilactobacillus merdipullorum</name>
    <dbReference type="NCBI Taxonomy" id="2838653"/>
    <lineage>
        <taxon>Bacteria</taxon>
        <taxon>Bacillati</taxon>
        <taxon>Bacillota</taxon>
        <taxon>Bacilli</taxon>
        <taxon>Lactobacillales</taxon>
        <taxon>Lactobacillaceae</taxon>
        <taxon>Limosilactobacillus</taxon>
    </lineage>
</organism>